<evidence type="ECO:0000256" key="3">
    <source>
        <dbReference type="ARBA" id="ARBA00022801"/>
    </source>
</evidence>
<dbReference type="Gene3D" id="3.40.50.1000">
    <property type="entry name" value="HAD superfamily/HAD-like"/>
    <property type="match status" value="1"/>
</dbReference>
<evidence type="ECO:0000256" key="5">
    <source>
        <dbReference type="PIRSR" id="PIRSR017434-1"/>
    </source>
</evidence>
<protein>
    <submittedName>
        <fullName evidence="9">LOW QUALITY PROTEIN: 5'-nucleotidase domain-containing protein DDB_G0275467</fullName>
    </submittedName>
</protein>
<dbReference type="InterPro" id="IPR036412">
    <property type="entry name" value="HAD-like_sf"/>
</dbReference>
<evidence type="ECO:0000256" key="1">
    <source>
        <dbReference type="ARBA" id="ARBA00009589"/>
    </source>
</evidence>
<dbReference type="CDD" id="cd07522">
    <property type="entry name" value="HAD_cN-II"/>
    <property type="match status" value="1"/>
</dbReference>
<feature type="binding site" evidence="6">
    <location>
        <position position="119"/>
    </location>
    <ligand>
        <name>GMP</name>
        <dbReference type="ChEBI" id="CHEBI:58115"/>
    </ligand>
</feature>
<name>A0A6P5XNY0_DURZI</name>
<feature type="coiled-coil region" evidence="7">
    <location>
        <begin position="492"/>
        <end position="519"/>
    </location>
</feature>
<feature type="binding site" evidence="6">
    <location>
        <position position="117"/>
    </location>
    <ligand>
        <name>Mg(2+)</name>
        <dbReference type="ChEBI" id="CHEBI:18420"/>
    </ligand>
</feature>
<keyword evidence="4 6" id="KW-0460">Magnesium</keyword>
<evidence type="ECO:0000256" key="6">
    <source>
        <dbReference type="PIRSR" id="PIRSR017434-2"/>
    </source>
</evidence>
<organism evidence="8 9">
    <name type="scientific">Durio zibethinus</name>
    <name type="common">Durian</name>
    <dbReference type="NCBI Taxonomy" id="66656"/>
    <lineage>
        <taxon>Eukaryota</taxon>
        <taxon>Viridiplantae</taxon>
        <taxon>Streptophyta</taxon>
        <taxon>Embryophyta</taxon>
        <taxon>Tracheophyta</taxon>
        <taxon>Spermatophyta</taxon>
        <taxon>Magnoliopsida</taxon>
        <taxon>eudicotyledons</taxon>
        <taxon>Gunneridae</taxon>
        <taxon>Pentapetalae</taxon>
        <taxon>rosids</taxon>
        <taxon>malvids</taxon>
        <taxon>Malvales</taxon>
        <taxon>Malvaceae</taxon>
        <taxon>Helicteroideae</taxon>
        <taxon>Durio</taxon>
    </lineage>
</organism>
<evidence type="ECO:0000256" key="7">
    <source>
        <dbReference type="SAM" id="Coils"/>
    </source>
</evidence>
<feature type="binding site" evidence="6">
    <location>
        <position position="430"/>
    </location>
    <ligand>
        <name>Mg(2+)</name>
        <dbReference type="ChEBI" id="CHEBI:18420"/>
    </ligand>
</feature>
<comment type="cofactor">
    <cofactor evidence="6">
        <name>Mg(2+)</name>
        <dbReference type="ChEBI" id="CHEBI:18420"/>
    </cofactor>
    <text evidence="6">Binds 1 Mg(2+) ion per subunit.</text>
</comment>
<dbReference type="GO" id="GO:0008253">
    <property type="term" value="F:5'-nucleotidase activity"/>
    <property type="evidence" value="ECO:0007669"/>
    <property type="project" value="TreeGrafter"/>
</dbReference>
<dbReference type="GeneID" id="111284852"/>
<sequence length="585" mass="68043">MASFRRLLPLCSSLRRRGFSSSGIHGDGVLGANIRGYSGIASSKQTVSKFEEGLERAKADNLEVNDDIDKIRREFDAAKQSFLKIPEALKAMPKTNPEGIYVNKGIRLDLIQVYGFDYDFTLAHYSADLQSLIYDLAKEHMVNEVSICGSYVVDVFVVLQIVMLMNCYVLDFLQFRYPEVCMGFKYDPSFPIRGLYYDKQNGCLLKLDFFGSIEQDGCFYGRRQLREKEINEIYGTRHIGRDQARKLVGLMDFFCFSEACLIADIVQYFVDAKLEFDACYIYEDVNRAIQHVHRSGLVHRGILSDPHRYLVKNGQLLHFLRMLKEKGKKLFLLTNSPYYFVDGGMQFMLEDSMRNRDSWRELFDVVIAKANKPEFYTSEHPFRCYDTEKDTLAFTKVDKFLQNKIYYHGSLKSFLQITKWNGPEVIYFGDHLFSDLRGPSKSGWRTAAIIHELENEICIQNEDSYRFEQAKFHIAQELLGRLHATVAKSKRSEAYKLLMDELNEERQKARCMMKRMFNRSFGATFLTDKGQESAFAYHIHQYADVYTSKPENFLYYSPETWLHAPFDIKIMPHHVKVPSSLFKNQ</sequence>
<keyword evidence="8" id="KW-1185">Reference proteome</keyword>
<gene>
    <name evidence="9" type="primary">LOC111284852</name>
</gene>
<dbReference type="KEGG" id="dzi:111284852"/>
<evidence type="ECO:0000313" key="9">
    <source>
        <dbReference type="RefSeq" id="XP_022729632.1"/>
    </source>
</evidence>
<feature type="active site" description="Nucleophile" evidence="5">
    <location>
        <position position="117"/>
    </location>
</feature>
<proteinExistence type="inferred from homology"/>
<keyword evidence="2 6" id="KW-0479">Metal-binding</keyword>
<evidence type="ECO:0000313" key="8">
    <source>
        <dbReference type="Proteomes" id="UP000515121"/>
    </source>
</evidence>
<dbReference type="GO" id="GO:0046872">
    <property type="term" value="F:metal ion binding"/>
    <property type="evidence" value="ECO:0007669"/>
    <property type="project" value="UniProtKB-KW"/>
</dbReference>
<dbReference type="RefSeq" id="XP_022729632.1">
    <property type="nucleotide sequence ID" value="XM_022873897.1"/>
</dbReference>
<dbReference type="Pfam" id="PF05761">
    <property type="entry name" value="5_nucleotid"/>
    <property type="match status" value="2"/>
</dbReference>
<dbReference type="InterPro" id="IPR008380">
    <property type="entry name" value="HAD-SF_hydro_IG_5-nucl"/>
</dbReference>
<evidence type="ECO:0000256" key="2">
    <source>
        <dbReference type="ARBA" id="ARBA00022723"/>
    </source>
</evidence>
<dbReference type="FunFam" id="3.40.50.1000:FF:000126">
    <property type="entry name" value="Cytosolic purine 5-nucleotidase"/>
    <property type="match status" value="1"/>
</dbReference>
<keyword evidence="7" id="KW-0175">Coiled coil</keyword>
<dbReference type="AlphaFoldDB" id="A0A6P5XNY0"/>
<accession>A0A6P5XNY0</accession>
<dbReference type="Proteomes" id="UP000515121">
    <property type="component" value="Unplaced"/>
</dbReference>
<keyword evidence="3" id="KW-0378">Hydrolase</keyword>
<dbReference type="SUPFAM" id="SSF56784">
    <property type="entry name" value="HAD-like"/>
    <property type="match status" value="1"/>
</dbReference>
<dbReference type="NCBIfam" id="TIGR02244">
    <property type="entry name" value="HAD-IG-Ncltidse"/>
    <property type="match status" value="1"/>
</dbReference>
<dbReference type="PANTHER" id="PTHR12103:SF12">
    <property type="entry name" value="FI20020P1"/>
    <property type="match status" value="1"/>
</dbReference>
<feature type="active site" description="Proton donor" evidence="5">
    <location>
        <position position="119"/>
    </location>
</feature>
<dbReference type="PANTHER" id="PTHR12103">
    <property type="entry name" value="5'-NUCLEOTIDASE DOMAIN-CONTAINING"/>
    <property type="match status" value="1"/>
</dbReference>
<evidence type="ECO:0000256" key="4">
    <source>
        <dbReference type="ARBA" id="ARBA00022842"/>
    </source>
</evidence>
<dbReference type="OrthoDB" id="8062037at2759"/>
<comment type="similarity">
    <text evidence="1">Belongs to the 5'(3')-deoxyribonucleotidase family.</text>
</comment>
<dbReference type="InterPro" id="IPR023214">
    <property type="entry name" value="HAD_sf"/>
</dbReference>
<dbReference type="InterPro" id="IPR016695">
    <property type="entry name" value="Pur_nucleotidase"/>
</dbReference>
<reference evidence="9" key="1">
    <citation type="submission" date="2025-08" db="UniProtKB">
        <authorList>
            <consortium name="RefSeq"/>
        </authorList>
    </citation>
    <scope>IDENTIFICATION</scope>
    <source>
        <tissue evidence="9">Fruit stalk</tissue>
    </source>
</reference>
<dbReference type="PIRSF" id="PIRSF017434">
    <property type="entry name" value="Purine_5'-nucleotidase"/>
    <property type="match status" value="1"/>
</dbReference>